<reference evidence="9 10" key="1">
    <citation type="journal article" date="2013" name="Nature">
        <title>Insights into bilaterian evolution from three spiralian genomes.</title>
        <authorList>
            <person name="Simakov O."/>
            <person name="Marletaz F."/>
            <person name="Cho S.J."/>
            <person name="Edsinger-Gonzales E."/>
            <person name="Havlak P."/>
            <person name="Hellsten U."/>
            <person name="Kuo D.H."/>
            <person name="Larsson T."/>
            <person name="Lv J."/>
            <person name="Arendt D."/>
            <person name="Savage R."/>
            <person name="Osoegawa K."/>
            <person name="de Jong P."/>
            <person name="Grimwood J."/>
            <person name="Chapman J.A."/>
            <person name="Shapiro H."/>
            <person name="Aerts A."/>
            <person name="Otillar R.P."/>
            <person name="Terry A.Y."/>
            <person name="Boore J.L."/>
            <person name="Grigoriev I.V."/>
            <person name="Lindberg D.R."/>
            <person name="Seaver E.C."/>
            <person name="Weisblat D.A."/>
            <person name="Putnam N.H."/>
            <person name="Rokhsar D.S."/>
        </authorList>
    </citation>
    <scope>NUCLEOTIDE SEQUENCE [LARGE SCALE GENOMIC DNA]</scope>
</reference>
<dbReference type="OrthoDB" id="7481291at2759"/>
<dbReference type="CTD" id="20253308"/>
<dbReference type="GO" id="GO:0015035">
    <property type="term" value="F:protein-disulfide reductase activity"/>
    <property type="evidence" value="ECO:0007669"/>
    <property type="project" value="InterPro"/>
</dbReference>
<evidence type="ECO:0000256" key="6">
    <source>
        <dbReference type="ARBA" id="ARBA00023128"/>
    </source>
</evidence>
<comment type="subcellular location">
    <subcellularLocation>
        <location evidence="1">Mitochondrion</location>
    </subcellularLocation>
</comment>
<evidence type="ECO:0000256" key="4">
    <source>
        <dbReference type="ARBA" id="ARBA00023002"/>
    </source>
</evidence>
<keyword evidence="3" id="KW-0653">Protein transport</keyword>
<name>V4AVD2_LOTGI</name>
<dbReference type="GO" id="GO:0005758">
    <property type="term" value="C:mitochondrial intermembrane space"/>
    <property type="evidence" value="ECO:0007669"/>
    <property type="project" value="TreeGrafter"/>
</dbReference>
<keyword evidence="6" id="KW-0496">Mitochondrion</keyword>
<feature type="non-terminal residue" evidence="9">
    <location>
        <position position="1"/>
    </location>
</feature>
<dbReference type="PANTHER" id="PTHR21622">
    <property type="entry name" value="COILED-COIL-HELIX-COILED-COIL-HELIX DOMAIN CONTAINING 4"/>
    <property type="match status" value="1"/>
</dbReference>
<dbReference type="HOGENOM" id="CLU_127296_2_0_1"/>
<evidence type="ECO:0000256" key="2">
    <source>
        <dbReference type="ARBA" id="ARBA00022448"/>
    </source>
</evidence>
<dbReference type="AlphaFoldDB" id="V4AVD2"/>
<dbReference type="Gene3D" id="1.10.287.2900">
    <property type="match status" value="1"/>
</dbReference>
<dbReference type="Proteomes" id="UP000030746">
    <property type="component" value="Unassembled WGS sequence"/>
</dbReference>
<dbReference type="RefSeq" id="XP_009047927.1">
    <property type="nucleotide sequence ID" value="XM_009049679.1"/>
</dbReference>
<dbReference type="InterPro" id="IPR039289">
    <property type="entry name" value="CHCHD4"/>
</dbReference>
<dbReference type="PROSITE" id="PS51808">
    <property type="entry name" value="CHCH"/>
    <property type="match status" value="1"/>
</dbReference>
<dbReference type="STRING" id="225164.V4AVD2"/>
<proteinExistence type="predicted"/>
<keyword evidence="5" id="KW-0811">Translocation</keyword>
<evidence type="ECO:0000313" key="9">
    <source>
        <dbReference type="EMBL" id="ESP01293.1"/>
    </source>
</evidence>
<gene>
    <name evidence="9" type="ORF">LOTGIDRAFT_99768</name>
</gene>
<keyword evidence="8" id="KW-0676">Redox-active center</keyword>
<sequence>GAILENGEINWDCPCMGGFQNGPCGQTFRDSFTCFIQSKVEPKGSDCYEQMREWSQCMKDNAEYYDKLKEKNENNDEDSD</sequence>
<keyword evidence="4" id="KW-0560">Oxidoreductase</keyword>
<keyword evidence="2" id="KW-0813">Transport</keyword>
<dbReference type="EMBL" id="KB200521">
    <property type="protein sequence ID" value="ESP01293.1"/>
    <property type="molecule type" value="Genomic_DNA"/>
</dbReference>
<dbReference type="KEGG" id="lgi:LOTGIDRAFT_99768"/>
<protein>
    <recommendedName>
        <fullName evidence="11">CHCH domain-containing protein</fullName>
    </recommendedName>
</protein>
<evidence type="ECO:0000256" key="1">
    <source>
        <dbReference type="ARBA" id="ARBA00004173"/>
    </source>
</evidence>
<accession>V4AVD2</accession>
<evidence type="ECO:0000256" key="5">
    <source>
        <dbReference type="ARBA" id="ARBA00023010"/>
    </source>
</evidence>
<evidence type="ECO:0000256" key="3">
    <source>
        <dbReference type="ARBA" id="ARBA00022927"/>
    </source>
</evidence>
<organism evidence="9 10">
    <name type="scientific">Lottia gigantea</name>
    <name type="common">Giant owl limpet</name>
    <dbReference type="NCBI Taxonomy" id="225164"/>
    <lineage>
        <taxon>Eukaryota</taxon>
        <taxon>Metazoa</taxon>
        <taxon>Spiralia</taxon>
        <taxon>Lophotrochozoa</taxon>
        <taxon>Mollusca</taxon>
        <taxon>Gastropoda</taxon>
        <taxon>Patellogastropoda</taxon>
        <taxon>Lottioidea</taxon>
        <taxon>Lottiidae</taxon>
        <taxon>Lottia</taxon>
    </lineage>
</organism>
<evidence type="ECO:0000256" key="8">
    <source>
        <dbReference type="ARBA" id="ARBA00023284"/>
    </source>
</evidence>
<evidence type="ECO:0000313" key="10">
    <source>
        <dbReference type="Proteomes" id="UP000030746"/>
    </source>
</evidence>
<dbReference type="GO" id="GO:0045041">
    <property type="term" value="P:protein import into mitochondrial intermembrane space"/>
    <property type="evidence" value="ECO:0007669"/>
    <property type="project" value="InterPro"/>
</dbReference>
<keyword evidence="7" id="KW-1015">Disulfide bond</keyword>
<dbReference type="PANTHER" id="PTHR21622:SF0">
    <property type="entry name" value="COILED-COIL-HELIX-COILED-COIL-HELIX DOMAIN CONTAINING 4"/>
    <property type="match status" value="1"/>
</dbReference>
<dbReference type="OMA" id="HYSEVEX"/>
<feature type="non-terminal residue" evidence="9">
    <location>
        <position position="80"/>
    </location>
</feature>
<evidence type="ECO:0008006" key="11">
    <source>
        <dbReference type="Google" id="ProtNLM"/>
    </source>
</evidence>
<dbReference type="GeneID" id="20253308"/>
<evidence type="ECO:0000256" key="7">
    <source>
        <dbReference type="ARBA" id="ARBA00023157"/>
    </source>
</evidence>
<keyword evidence="10" id="KW-1185">Reference proteome</keyword>